<dbReference type="Proteomes" id="UP000316184">
    <property type="component" value="Unassembled WGS sequence"/>
</dbReference>
<dbReference type="GO" id="GO:0016042">
    <property type="term" value="P:lipid catabolic process"/>
    <property type="evidence" value="ECO:0007669"/>
    <property type="project" value="InterPro"/>
</dbReference>
<dbReference type="GO" id="GO:0016787">
    <property type="term" value="F:hydrolase activity"/>
    <property type="evidence" value="ECO:0007669"/>
    <property type="project" value="InterPro"/>
</dbReference>
<sequence>MISRRVHIVVLSLGLALLLGLAPAFAQAGTTSGFAPIDRPGPELSVPPEQLREALRCHGDPGSGQQPVLLNPATSVTPEQNYSWTYAKAFTEQDRFWCAVTMPEHTLGDIQVAGEYLAHSVREVHRLTGKRIAVLGHSQGGMNMRWSLRFWPDLRPLVDDVIGMAPSNHGTQSLKGCGPAPAECEPAVWQQLAGSEFMRALNSRTETFEGISYTVVYSRFDEVVTPPESSELHTGGGLISNVATQDVCATNTSSHLLVGTIDPVTYALVEDALNNPGPADPARVDSSVCGQPLMPHVDPASVDTYLQPVAAIPGLLSTALPGVNLVGGRSVDREPRLRCYVYAAGC</sequence>
<proteinExistence type="predicted"/>
<evidence type="ECO:0000256" key="1">
    <source>
        <dbReference type="SAM" id="SignalP"/>
    </source>
</evidence>
<feature type="signal peptide" evidence="1">
    <location>
        <begin position="1"/>
        <end position="28"/>
    </location>
</feature>
<keyword evidence="3" id="KW-1185">Reference proteome</keyword>
<comment type="caution">
    <text evidence="2">The sequence shown here is derived from an EMBL/GenBank/DDBJ whole genome shotgun (WGS) entry which is preliminary data.</text>
</comment>
<evidence type="ECO:0000313" key="3">
    <source>
        <dbReference type="Proteomes" id="UP000316184"/>
    </source>
</evidence>
<evidence type="ECO:0000313" key="2">
    <source>
        <dbReference type="EMBL" id="TWF95384.1"/>
    </source>
</evidence>
<accession>A0A561U7P3</accession>
<dbReference type="InterPro" id="IPR029058">
    <property type="entry name" value="AB_hydrolase_fold"/>
</dbReference>
<dbReference type="RefSeq" id="WP_145738371.1">
    <property type="nucleotide sequence ID" value="NZ_VIWX01000002.1"/>
</dbReference>
<dbReference type="OrthoDB" id="8871309at2"/>
<dbReference type="Gene3D" id="3.40.50.1820">
    <property type="entry name" value="alpha/beta hydrolase"/>
    <property type="match status" value="1"/>
</dbReference>
<dbReference type="SUPFAM" id="SSF53474">
    <property type="entry name" value="alpha/beta-Hydrolases"/>
    <property type="match status" value="1"/>
</dbReference>
<dbReference type="Pfam" id="PF01674">
    <property type="entry name" value="Lipase_2"/>
    <property type="match status" value="1"/>
</dbReference>
<feature type="chain" id="PRO_5021699687" evidence="1">
    <location>
        <begin position="29"/>
        <end position="346"/>
    </location>
</feature>
<organism evidence="2 3">
    <name type="scientific">Saccharopolyspora dendranthemae</name>
    <dbReference type="NCBI Taxonomy" id="1181886"/>
    <lineage>
        <taxon>Bacteria</taxon>
        <taxon>Bacillati</taxon>
        <taxon>Actinomycetota</taxon>
        <taxon>Actinomycetes</taxon>
        <taxon>Pseudonocardiales</taxon>
        <taxon>Pseudonocardiaceae</taxon>
        <taxon>Saccharopolyspora</taxon>
    </lineage>
</organism>
<name>A0A561U7P3_9PSEU</name>
<dbReference type="InterPro" id="IPR002918">
    <property type="entry name" value="Lipase_EstA/Esterase_EstB"/>
</dbReference>
<keyword evidence="1" id="KW-0732">Signal</keyword>
<dbReference type="AlphaFoldDB" id="A0A561U7P3"/>
<gene>
    <name evidence="2" type="ORF">FHU35_12378</name>
</gene>
<dbReference type="EMBL" id="VIWX01000002">
    <property type="protein sequence ID" value="TWF95384.1"/>
    <property type="molecule type" value="Genomic_DNA"/>
</dbReference>
<dbReference type="PANTHER" id="PTHR37574">
    <property type="entry name" value="LIPASE B"/>
    <property type="match status" value="1"/>
</dbReference>
<reference evidence="2 3" key="1">
    <citation type="submission" date="2019-06" db="EMBL/GenBank/DDBJ databases">
        <title>Sequencing the genomes of 1000 actinobacteria strains.</title>
        <authorList>
            <person name="Klenk H.-P."/>
        </authorList>
    </citation>
    <scope>NUCLEOTIDE SEQUENCE [LARGE SCALE GENOMIC DNA]</scope>
    <source>
        <strain evidence="2 3">DSM 46699</strain>
    </source>
</reference>
<dbReference type="PANTHER" id="PTHR37574:SF1">
    <property type="entry name" value="LIPASE B"/>
    <property type="match status" value="1"/>
</dbReference>
<protein>
    <submittedName>
        <fullName evidence="2">Lipase (Class 2)</fullName>
    </submittedName>
</protein>
<dbReference type="InterPro" id="IPR053228">
    <property type="entry name" value="Stereospecific_Lipase"/>
</dbReference>